<dbReference type="InterPro" id="IPR001214">
    <property type="entry name" value="SET_dom"/>
</dbReference>
<feature type="domain" description="SET" evidence="1">
    <location>
        <begin position="50"/>
        <end position="171"/>
    </location>
</feature>
<proteinExistence type="predicted"/>
<keyword evidence="3" id="KW-1185">Reference proteome</keyword>
<dbReference type="AlphaFoldDB" id="A0A5C3KW42"/>
<organism evidence="2 3">
    <name type="scientific">Coprinopsis marcescibilis</name>
    <name type="common">Agaric fungus</name>
    <name type="synonym">Psathyrella marcescibilis</name>
    <dbReference type="NCBI Taxonomy" id="230819"/>
    <lineage>
        <taxon>Eukaryota</taxon>
        <taxon>Fungi</taxon>
        <taxon>Dikarya</taxon>
        <taxon>Basidiomycota</taxon>
        <taxon>Agaricomycotina</taxon>
        <taxon>Agaricomycetes</taxon>
        <taxon>Agaricomycetidae</taxon>
        <taxon>Agaricales</taxon>
        <taxon>Agaricineae</taxon>
        <taxon>Psathyrellaceae</taxon>
        <taxon>Coprinopsis</taxon>
    </lineage>
</organism>
<dbReference type="STRING" id="230819.A0A5C3KW42"/>
<evidence type="ECO:0000313" key="2">
    <source>
        <dbReference type="EMBL" id="TFK20138.1"/>
    </source>
</evidence>
<dbReference type="OrthoDB" id="5792673at2759"/>
<dbReference type="EMBL" id="ML210310">
    <property type="protein sequence ID" value="TFK20138.1"/>
    <property type="molecule type" value="Genomic_DNA"/>
</dbReference>
<dbReference type="SUPFAM" id="SSF82199">
    <property type="entry name" value="SET domain"/>
    <property type="match status" value="1"/>
</dbReference>
<dbReference type="Pfam" id="PF00856">
    <property type="entry name" value="SET"/>
    <property type="match status" value="1"/>
</dbReference>
<dbReference type="InterPro" id="IPR046341">
    <property type="entry name" value="SET_dom_sf"/>
</dbReference>
<dbReference type="Gene3D" id="2.170.270.10">
    <property type="entry name" value="SET domain"/>
    <property type="match status" value="1"/>
</dbReference>
<gene>
    <name evidence="2" type="ORF">FA15DRAFT_673741</name>
</gene>
<name>A0A5C3KW42_COPMA</name>
<dbReference type="Proteomes" id="UP000307440">
    <property type="component" value="Unassembled WGS sequence"/>
</dbReference>
<protein>
    <submittedName>
        <fullName evidence="2">SET domain protein</fullName>
    </submittedName>
</protein>
<evidence type="ECO:0000313" key="3">
    <source>
        <dbReference type="Proteomes" id="UP000307440"/>
    </source>
</evidence>
<evidence type="ECO:0000259" key="1">
    <source>
        <dbReference type="PROSITE" id="PS50280"/>
    </source>
</evidence>
<reference evidence="2 3" key="1">
    <citation type="journal article" date="2019" name="Nat. Ecol. Evol.">
        <title>Megaphylogeny resolves global patterns of mushroom evolution.</title>
        <authorList>
            <person name="Varga T."/>
            <person name="Krizsan K."/>
            <person name="Foldi C."/>
            <person name="Dima B."/>
            <person name="Sanchez-Garcia M."/>
            <person name="Sanchez-Ramirez S."/>
            <person name="Szollosi G.J."/>
            <person name="Szarkandi J.G."/>
            <person name="Papp V."/>
            <person name="Albert L."/>
            <person name="Andreopoulos W."/>
            <person name="Angelini C."/>
            <person name="Antonin V."/>
            <person name="Barry K.W."/>
            <person name="Bougher N.L."/>
            <person name="Buchanan P."/>
            <person name="Buyck B."/>
            <person name="Bense V."/>
            <person name="Catcheside P."/>
            <person name="Chovatia M."/>
            <person name="Cooper J."/>
            <person name="Damon W."/>
            <person name="Desjardin D."/>
            <person name="Finy P."/>
            <person name="Geml J."/>
            <person name="Haridas S."/>
            <person name="Hughes K."/>
            <person name="Justo A."/>
            <person name="Karasinski D."/>
            <person name="Kautmanova I."/>
            <person name="Kiss B."/>
            <person name="Kocsube S."/>
            <person name="Kotiranta H."/>
            <person name="LaButti K.M."/>
            <person name="Lechner B.E."/>
            <person name="Liimatainen K."/>
            <person name="Lipzen A."/>
            <person name="Lukacs Z."/>
            <person name="Mihaltcheva S."/>
            <person name="Morgado L.N."/>
            <person name="Niskanen T."/>
            <person name="Noordeloos M.E."/>
            <person name="Ohm R.A."/>
            <person name="Ortiz-Santana B."/>
            <person name="Ovrebo C."/>
            <person name="Racz N."/>
            <person name="Riley R."/>
            <person name="Savchenko A."/>
            <person name="Shiryaev A."/>
            <person name="Soop K."/>
            <person name="Spirin V."/>
            <person name="Szebenyi C."/>
            <person name="Tomsovsky M."/>
            <person name="Tulloss R.E."/>
            <person name="Uehling J."/>
            <person name="Grigoriev I.V."/>
            <person name="Vagvolgyi C."/>
            <person name="Papp T."/>
            <person name="Martin F.M."/>
            <person name="Miettinen O."/>
            <person name="Hibbett D.S."/>
            <person name="Nagy L.G."/>
        </authorList>
    </citation>
    <scope>NUCLEOTIDE SEQUENCE [LARGE SCALE GENOMIC DNA]</scope>
    <source>
        <strain evidence="2 3">CBS 121175</strain>
    </source>
</reference>
<dbReference type="SMART" id="SM00317">
    <property type="entry name" value="SET"/>
    <property type="match status" value="1"/>
</dbReference>
<sequence length="191" mass="21415">MTRNQPSNWPSEIVFRGKSTYHSSVTGSIKTYLLSFPIPSSTIGETNTPCKVLIRKIQDVAHPANGQCGLFAGQKIGAATFIIDYIGEIHTDDRPESDYDLSLARLEDGTSIGVDASHMGNEARFVNDYRGIRRKHNAQFSEYRTRSGELRICIRSCEDIKKGEEILVSYGKSWWKARESFSGYSNACDHL</sequence>
<dbReference type="PROSITE" id="PS50280">
    <property type="entry name" value="SET"/>
    <property type="match status" value="1"/>
</dbReference>
<accession>A0A5C3KW42</accession>